<gene>
    <name evidence="1" type="ORF">CFOL_v3_34787</name>
</gene>
<dbReference type="PANTHER" id="PTHR33710">
    <property type="entry name" value="BNAC02G09200D PROTEIN"/>
    <property type="match status" value="1"/>
</dbReference>
<dbReference type="OrthoDB" id="1113909at2759"/>
<sequence length="124" mass="14418">KVLFPINMVYHLSRMSSDHCLILMDTNPRDSPSPKRFWFESMWLSHSDFQTFVSSSWGPFNNSLVQAIQACANALSSWNRNVFDNVCLKKKRHIHARIIGTHLALENGHNNFLINLDRQLNTNY</sequence>
<evidence type="ECO:0000313" key="2">
    <source>
        <dbReference type="Proteomes" id="UP000187406"/>
    </source>
</evidence>
<name>A0A1Q3DG19_CEPFO</name>
<dbReference type="InParanoid" id="A0A1Q3DG19"/>
<keyword evidence="2" id="KW-1185">Reference proteome</keyword>
<feature type="non-terminal residue" evidence="1">
    <location>
        <position position="1"/>
    </location>
</feature>
<dbReference type="PANTHER" id="PTHR33710:SF71">
    <property type="entry name" value="ENDONUCLEASE_EXONUCLEASE_PHOSPHATASE DOMAIN-CONTAINING PROTEIN"/>
    <property type="match status" value="1"/>
</dbReference>
<reference evidence="2" key="1">
    <citation type="submission" date="2016-04" db="EMBL/GenBank/DDBJ databases">
        <title>Cephalotus genome sequencing.</title>
        <authorList>
            <person name="Fukushima K."/>
            <person name="Hasebe M."/>
            <person name="Fang X."/>
        </authorList>
    </citation>
    <scope>NUCLEOTIDE SEQUENCE [LARGE SCALE GENOMIC DNA]</scope>
    <source>
        <strain evidence="2">cv. St1</strain>
    </source>
</reference>
<dbReference type="EMBL" id="BDDD01007369">
    <property type="protein sequence ID" value="GAV91392.1"/>
    <property type="molecule type" value="Genomic_DNA"/>
</dbReference>
<proteinExistence type="predicted"/>
<accession>A0A1Q3DG19</accession>
<evidence type="ECO:0000313" key="1">
    <source>
        <dbReference type="EMBL" id="GAV91392.1"/>
    </source>
</evidence>
<dbReference type="AlphaFoldDB" id="A0A1Q3DG19"/>
<organism evidence="1 2">
    <name type="scientific">Cephalotus follicularis</name>
    <name type="common">Albany pitcher plant</name>
    <dbReference type="NCBI Taxonomy" id="3775"/>
    <lineage>
        <taxon>Eukaryota</taxon>
        <taxon>Viridiplantae</taxon>
        <taxon>Streptophyta</taxon>
        <taxon>Embryophyta</taxon>
        <taxon>Tracheophyta</taxon>
        <taxon>Spermatophyta</taxon>
        <taxon>Magnoliopsida</taxon>
        <taxon>eudicotyledons</taxon>
        <taxon>Gunneridae</taxon>
        <taxon>Pentapetalae</taxon>
        <taxon>rosids</taxon>
        <taxon>fabids</taxon>
        <taxon>Oxalidales</taxon>
        <taxon>Cephalotaceae</taxon>
        <taxon>Cephalotus</taxon>
    </lineage>
</organism>
<protein>
    <submittedName>
        <fullName evidence="1">Uncharacterized protein</fullName>
    </submittedName>
</protein>
<comment type="caution">
    <text evidence="1">The sequence shown here is derived from an EMBL/GenBank/DDBJ whole genome shotgun (WGS) entry which is preliminary data.</text>
</comment>
<dbReference type="Proteomes" id="UP000187406">
    <property type="component" value="Unassembled WGS sequence"/>
</dbReference>